<evidence type="ECO:0000313" key="3">
    <source>
        <dbReference type="Proteomes" id="UP000576082"/>
    </source>
</evidence>
<keyword evidence="1" id="KW-0732">Signal</keyword>
<accession>A0A7X9P2J0</accession>
<organism evidence="2 3">
    <name type="scientific">Flammeovirga aprica JL-4</name>
    <dbReference type="NCBI Taxonomy" id="694437"/>
    <lineage>
        <taxon>Bacteria</taxon>
        <taxon>Pseudomonadati</taxon>
        <taxon>Bacteroidota</taxon>
        <taxon>Cytophagia</taxon>
        <taxon>Cytophagales</taxon>
        <taxon>Flammeovirgaceae</taxon>
        <taxon>Flammeovirga</taxon>
    </lineage>
</organism>
<feature type="chain" id="PRO_5031569732" evidence="1">
    <location>
        <begin position="20"/>
        <end position="119"/>
    </location>
</feature>
<proteinExistence type="predicted"/>
<feature type="signal peptide" evidence="1">
    <location>
        <begin position="1"/>
        <end position="19"/>
    </location>
</feature>
<dbReference type="AlphaFoldDB" id="A0A7X9P2J0"/>
<dbReference type="EMBL" id="JABANE010000015">
    <property type="protein sequence ID" value="NME67792.1"/>
    <property type="molecule type" value="Genomic_DNA"/>
</dbReference>
<reference evidence="2 3" key="1">
    <citation type="submission" date="2020-04" db="EMBL/GenBank/DDBJ databases">
        <title>Flammeovirga sp. SR4, a novel species isolated from seawater.</title>
        <authorList>
            <person name="Wang X."/>
        </authorList>
    </citation>
    <scope>NUCLEOTIDE SEQUENCE [LARGE SCALE GENOMIC DNA]</scope>
    <source>
        <strain evidence="2 3">ATCC 23126</strain>
    </source>
</reference>
<protein>
    <submittedName>
        <fullName evidence="2">Uncharacterized protein</fullName>
    </submittedName>
</protein>
<evidence type="ECO:0000256" key="1">
    <source>
        <dbReference type="SAM" id="SignalP"/>
    </source>
</evidence>
<evidence type="ECO:0000313" key="2">
    <source>
        <dbReference type="EMBL" id="NME67792.1"/>
    </source>
</evidence>
<dbReference type="Proteomes" id="UP000576082">
    <property type="component" value="Unassembled WGS sequence"/>
</dbReference>
<sequence>MKKIIILSILLFSSIFSFAQTTPTPGEWVKKSAEHYIEFASKEWNLTEVQKEEVYNYYLNFLAFRSYYFKRKQEGTLTSEETTLLVKSIQQETTQKITKYLGIDWREYYRVNREYMKRG</sequence>
<name>A0A7X9P2J0_9BACT</name>
<comment type="caution">
    <text evidence="2">The sequence shown here is derived from an EMBL/GenBank/DDBJ whole genome shotgun (WGS) entry which is preliminary data.</text>
</comment>
<gene>
    <name evidence="2" type="ORF">HHU12_07450</name>
</gene>
<keyword evidence="3" id="KW-1185">Reference proteome</keyword>
<dbReference type="RefSeq" id="WP_169656122.1">
    <property type="nucleotide sequence ID" value="NZ_JABANE010000015.1"/>
</dbReference>